<dbReference type="Proteomes" id="UP000490821">
    <property type="component" value="Unassembled WGS sequence"/>
</dbReference>
<dbReference type="RefSeq" id="WP_267463405.1">
    <property type="nucleotide sequence ID" value="NZ_BLMI01000129.1"/>
</dbReference>
<dbReference type="EMBL" id="BLMI01000129">
    <property type="protein sequence ID" value="GFI41036.1"/>
    <property type="molecule type" value="Genomic_DNA"/>
</dbReference>
<sequence>MELTFENIMNNCSTNEIVFNEIKVNLDNIVPFIGTILSVDVYLL</sequence>
<comment type="caution">
    <text evidence="1">The sequence shown here is derived from an EMBL/GenBank/DDBJ whole genome shotgun (WGS) entry which is preliminary data.</text>
</comment>
<accession>A0A829ZAC8</accession>
<proteinExistence type="predicted"/>
<gene>
    <name evidence="1" type="ORF">IMSAGC017_01076</name>
</gene>
<dbReference type="AlphaFoldDB" id="A0A829ZAC8"/>
<reference evidence="1 2" key="1">
    <citation type="journal article" date="2020" name="Microbiome">
        <title>Single-cell genomics of uncultured bacteria reveals dietary fiber responders in the mouse gut microbiota.</title>
        <authorList>
            <person name="Chijiiwa R."/>
            <person name="Hosokawa M."/>
            <person name="Kogawa M."/>
            <person name="Nishikawa Y."/>
            <person name="Ide K."/>
            <person name="Sakanashi C."/>
            <person name="Takahashi K."/>
            <person name="Takeyama H."/>
        </authorList>
    </citation>
    <scope>NUCLEOTIDE SEQUENCE [LARGE SCALE GENOMIC DNA]</scope>
    <source>
        <strain evidence="1">IMSAGC_017</strain>
    </source>
</reference>
<protein>
    <submittedName>
        <fullName evidence="1">Uncharacterized protein</fullName>
    </submittedName>
</protein>
<evidence type="ECO:0000313" key="1">
    <source>
        <dbReference type="EMBL" id="GFI41036.1"/>
    </source>
</evidence>
<name>A0A829ZAC8_9FIRM</name>
<evidence type="ECO:0000313" key="2">
    <source>
        <dbReference type="Proteomes" id="UP000490821"/>
    </source>
</evidence>
<organism evidence="1 2">
    <name type="scientific">Thomasclavelia cocleata</name>
    <dbReference type="NCBI Taxonomy" id="69824"/>
    <lineage>
        <taxon>Bacteria</taxon>
        <taxon>Bacillati</taxon>
        <taxon>Bacillota</taxon>
        <taxon>Erysipelotrichia</taxon>
        <taxon>Erysipelotrichales</taxon>
        <taxon>Coprobacillaceae</taxon>
        <taxon>Thomasclavelia</taxon>
    </lineage>
</organism>